<gene>
    <name evidence="15" type="primary">cdd</name>
    <name evidence="15" type="ORF">ACFPQ6_04600</name>
</gene>
<keyword evidence="7 12" id="KW-0378">Hydrolase</keyword>
<keyword evidence="6 12" id="KW-0479">Metal-binding</keyword>
<sequence length="158" mass="16937">MNNAAVTSTDRTQSGNALNLSPDPQLLEGAQAAFRQAYAPYSRFRVGAALRTPDGRVFFGANVENASYGLGRCAEQSAVQAMATAGGREFTDIVVYSEASPPASPCGACRQVLYEFAPDARVVCVNHHGDVVSGYVRDFLPHGFRLEQRDDGHEVGPE</sequence>
<evidence type="ECO:0000256" key="8">
    <source>
        <dbReference type="ARBA" id="ARBA00022833"/>
    </source>
</evidence>
<dbReference type="GO" id="GO:0004126">
    <property type="term" value="F:cytidine deaminase activity"/>
    <property type="evidence" value="ECO:0007669"/>
    <property type="project" value="UniProtKB-EC"/>
</dbReference>
<keyword evidence="8 12" id="KW-0862">Zinc</keyword>
<dbReference type="Proteomes" id="UP001595979">
    <property type="component" value="Unassembled WGS sequence"/>
</dbReference>
<dbReference type="PROSITE" id="PS00903">
    <property type="entry name" value="CYT_DCMP_DEAMINASES_1"/>
    <property type="match status" value="1"/>
</dbReference>
<protein>
    <recommendedName>
        <fullName evidence="5 12">Cytidine deaminase</fullName>
        <ecNumber evidence="4 12">3.5.4.5</ecNumber>
    </recommendedName>
    <alternativeName>
        <fullName evidence="9 12">Cytidine aminohydrolase</fullName>
    </alternativeName>
</protein>
<evidence type="ECO:0000256" key="3">
    <source>
        <dbReference type="ARBA" id="ARBA00006576"/>
    </source>
</evidence>
<evidence type="ECO:0000256" key="1">
    <source>
        <dbReference type="ARBA" id="ARBA00001947"/>
    </source>
</evidence>
<evidence type="ECO:0000256" key="5">
    <source>
        <dbReference type="ARBA" id="ARBA00018266"/>
    </source>
</evidence>
<accession>A0ABW1DFR6</accession>
<dbReference type="PANTHER" id="PTHR11644:SF2">
    <property type="entry name" value="CYTIDINE DEAMINASE"/>
    <property type="match status" value="1"/>
</dbReference>
<dbReference type="InterPro" id="IPR002125">
    <property type="entry name" value="CMP_dCMP_dom"/>
</dbReference>
<proteinExistence type="inferred from homology"/>
<evidence type="ECO:0000256" key="10">
    <source>
        <dbReference type="ARBA" id="ARBA00049252"/>
    </source>
</evidence>
<comment type="caution">
    <text evidence="15">The sequence shown here is derived from an EMBL/GenBank/DDBJ whole genome shotgun (WGS) entry which is preliminary data.</text>
</comment>
<evidence type="ECO:0000313" key="16">
    <source>
        <dbReference type="Proteomes" id="UP001595979"/>
    </source>
</evidence>
<dbReference type="InterPro" id="IPR006262">
    <property type="entry name" value="Cyt_deam_tetra"/>
</dbReference>
<dbReference type="EMBL" id="JBHSOH010000005">
    <property type="protein sequence ID" value="MFC5847582.1"/>
    <property type="molecule type" value="Genomic_DNA"/>
</dbReference>
<feature type="compositionally biased region" description="Polar residues" evidence="13">
    <location>
        <begin position="1"/>
        <end position="19"/>
    </location>
</feature>
<dbReference type="Gene3D" id="3.40.140.10">
    <property type="entry name" value="Cytidine Deaminase, domain 2"/>
    <property type="match status" value="1"/>
</dbReference>
<dbReference type="InterPro" id="IPR016192">
    <property type="entry name" value="APOBEC/CMP_deaminase_Zn-bd"/>
</dbReference>
<comment type="function">
    <text evidence="2 12">This enzyme scavenges exogenous and endogenous cytidine and 2'-deoxycytidine for UMP synthesis.</text>
</comment>
<evidence type="ECO:0000313" key="15">
    <source>
        <dbReference type="EMBL" id="MFC5847582.1"/>
    </source>
</evidence>
<dbReference type="CDD" id="cd01283">
    <property type="entry name" value="cytidine_deaminase"/>
    <property type="match status" value="1"/>
</dbReference>
<evidence type="ECO:0000256" key="9">
    <source>
        <dbReference type="ARBA" id="ARBA00032005"/>
    </source>
</evidence>
<dbReference type="EC" id="3.5.4.5" evidence="4 12"/>
<dbReference type="PANTHER" id="PTHR11644">
    <property type="entry name" value="CYTIDINE DEAMINASE"/>
    <property type="match status" value="1"/>
</dbReference>
<dbReference type="Pfam" id="PF00383">
    <property type="entry name" value="dCMP_cyt_deam_1"/>
    <property type="match status" value="1"/>
</dbReference>
<comment type="similarity">
    <text evidence="3 12">Belongs to the cytidine and deoxycytidylate deaminase family.</text>
</comment>
<dbReference type="PROSITE" id="PS51747">
    <property type="entry name" value="CYT_DCMP_DEAMINASES_2"/>
    <property type="match status" value="1"/>
</dbReference>
<evidence type="ECO:0000256" key="6">
    <source>
        <dbReference type="ARBA" id="ARBA00022723"/>
    </source>
</evidence>
<keyword evidence="16" id="KW-1185">Reference proteome</keyword>
<feature type="domain" description="CMP/dCMP-type deaminase" evidence="14">
    <location>
        <begin position="21"/>
        <end position="147"/>
    </location>
</feature>
<dbReference type="NCBIfam" id="NF004064">
    <property type="entry name" value="PRK05578.1"/>
    <property type="match status" value="1"/>
</dbReference>
<evidence type="ECO:0000256" key="11">
    <source>
        <dbReference type="ARBA" id="ARBA00049558"/>
    </source>
</evidence>
<organism evidence="15 16">
    <name type="scientific">Deinococcus petrolearius</name>
    <dbReference type="NCBI Taxonomy" id="1751295"/>
    <lineage>
        <taxon>Bacteria</taxon>
        <taxon>Thermotogati</taxon>
        <taxon>Deinococcota</taxon>
        <taxon>Deinococci</taxon>
        <taxon>Deinococcales</taxon>
        <taxon>Deinococcaceae</taxon>
        <taxon>Deinococcus</taxon>
    </lineage>
</organism>
<feature type="region of interest" description="Disordered" evidence="13">
    <location>
        <begin position="1"/>
        <end position="22"/>
    </location>
</feature>
<dbReference type="InterPro" id="IPR050202">
    <property type="entry name" value="Cyt/Deoxycyt_deaminase"/>
</dbReference>
<dbReference type="InterPro" id="IPR016193">
    <property type="entry name" value="Cytidine_deaminase-like"/>
</dbReference>
<comment type="cofactor">
    <cofactor evidence="1 12">
        <name>Zn(2+)</name>
        <dbReference type="ChEBI" id="CHEBI:29105"/>
    </cofactor>
</comment>
<comment type="catalytic activity">
    <reaction evidence="11 12">
        <text>cytidine + H2O + H(+) = uridine + NH4(+)</text>
        <dbReference type="Rhea" id="RHEA:16069"/>
        <dbReference type="ChEBI" id="CHEBI:15377"/>
        <dbReference type="ChEBI" id="CHEBI:15378"/>
        <dbReference type="ChEBI" id="CHEBI:16704"/>
        <dbReference type="ChEBI" id="CHEBI:17562"/>
        <dbReference type="ChEBI" id="CHEBI:28938"/>
        <dbReference type="EC" id="3.5.4.5"/>
    </reaction>
</comment>
<evidence type="ECO:0000256" key="4">
    <source>
        <dbReference type="ARBA" id="ARBA00012783"/>
    </source>
</evidence>
<evidence type="ECO:0000256" key="12">
    <source>
        <dbReference type="RuleBase" id="RU364006"/>
    </source>
</evidence>
<evidence type="ECO:0000256" key="2">
    <source>
        <dbReference type="ARBA" id="ARBA00003949"/>
    </source>
</evidence>
<evidence type="ECO:0000256" key="7">
    <source>
        <dbReference type="ARBA" id="ARBA00022801"/>
    </source>
</evidence>
<reference evidence="16" key="1">
    <citation type="journal article" date="2019" name="Int. J. Syst. Evol. Microbiol.">
        <title>The Global Catalogue of Microorganisms (GCM) 10K type strain sequencing project: providing services to taxonomists for standard genome sequencing and annotation.</title>
        <authorList>
            <consortium name="The Broad Institute Genomics Platform"/>
            <consortium name="The Broad Institute Genome Sequencing Center for Infectious Disease"/>
            <person name="Wu L."/>
            <person name="Ma J."/>
        </authorList>
    </citation>
    <scope>NUCLEOTIDE SEQUENCE [LARGE SCALE GENOMIC DNA]</scope>
    <source>
        <strain evidence="16">CGMCC 1.15053</strain>
    </source>
</reference>
<dbReference type="RefSeq" id="WP_380046849.1">
    <property type="nucleotide sequence ID" value="NZ_JBHSOH010000005.1"/>
</dbReference>
<dbReference type="SUPFAM" id="SSF53927">
    <property type="entry name" value="Cytidine deaminase-like"/>
    <property type="match status" value="1"/>
</dbReference>
<dbReference type="NCBIfam" id="TIGR01354">
    <property type="entry name" value="cyt_deam_tetra"/>
    <property type="match status" value="1"/>
</dbReference>
<evidence type="ECO:0000256" key="13">
    <source>
        <dbReference type="SAM" id="MobiDB-lite"/>
    </source>
</evidence>
<evidence type="ECO:0000259" key="14">
    <source>
        <dbReference type="PROSITE" id="PS51747"/>
    </source>
</evidence>
<comment type="catalytic activity">
    <reaction evidence="10 12">
        <text>2'-deoxycytidine + H2O + H(+) = 2'-deoxyuridine + NH4(+)</text>
        <dbReference type="Rhea" id="RHEA:13433"/>
        <dbReference type="ChEBI" id="CHEBI:15377"/>
        <dbReference type="ChEBI" id="CHEBI:15378"/>
        <dbReference type="ChEBI" id="CHEBI:15698"/>
        <dbReference type="ChEBI" id="CHEBI:16450"/>
        <dbReference type="ChEBI" id="CHEBI:28938"/>
        <dbReference type="EC" id="3.5.4.5"/>
    </reaction>
</comment>
<name>A0ABW1DFR6_9DEIO</name>